<evidence type="ECO:0000256" key="1">
    <source>
        <dbReference type="SAM" id="SignalP"/>
    </source>
</evidence>
<dbReference type="AlphaFoldDB" id="A0A1D3D4V0"/>
<accession>A0A1D3D4V0</accession>
<feature type="chain" id="PRO_5008914163" evidence="1">
    <location>
        <begin position="20"/>
        <end position="116"/>
    </location>
</feature>
<keyword evidence="1" id="KW-0732">Signal</keyword>
<protein>
    <submittedName>
        <fullName evidence="2">Uncharacterized protein</fullName>
    </submittedName>
</protein>
<organism evidence="2 3">
    <name type="scientific">Cyclospora cayetanensis</name>
    <dbReference type="NCBI Taxonomy" id="88456"/>
    <lineage>
        <taxon>Eukaryota</taxon>
        <taxon>Sar</taxon>
        <taxon>Alveolata</taxon>
        <taxon>Apicomplexa</taxon>
        <taxon>Conoidasida</taxon>
        <taxon>Coccidia</taxon>
        <taxon>Eucoccidiorida</taxon>
        <taxon>Eimeriorina</taxon>
        <taxon>Eimeriidae</taxon>
        <taxon>Cyclospora</taxon>
    </lineage>
</organism>
<feature type="signal peptide" evidence="1">
    <location>
        <begin position="1"/>
        <end position="19"/>
    </location>
</feature>
<dbReference type="VEuPathDB" id="ToxoDB:cyc_03307"/>
<evidence type="ECO:0000313" key="2">
    <source>
        <dbReference type="EMBL" id="OEH78477.1"/>
    </source>
</evidence>
<dbReference type="EMBL" id="JROU02000713">
    <property type="protein sequence ID" value="OEH78477.1"/>
    <property type="molecule type" value="Genomic_DNA"/>
</dbReference>
<sequence length="116" mass="12704">MKRGVPLAFAVLPVQRTWVFLCVWVGGRERDTSTISAPLTGLRSYSTPEEELDQLMLTVHRRLPPEAARSAASAAAPRDADYQAVELSLESLGAAAGLLHATTSARLLRFRFYSCN</sequence>
<dbReference type="Proteomes" id="UP000095192">
    <property type="component" value="Unassembled WGS sequence"/>
</dbReference>
<comment type="caution">
    <text evidence="2">The sequence shown here is derived from an EMBL/GenBank/DDBJ whole genome shotgun (WGS) entry which is preliminary data.</text>
</comment>
<dbReference type="InParanoid" id="A0A1D3D4V0"/>
<name>A0A1D3D4V0_9EIME</name>
<gene>
    <name evidence="2" type="ORF">cyc_03307</name>
</gene>
<evidence type="ECO:0000313" key="3">
    <source>
        <dbReference type="Proteomes" id="UP000095192"/>
    </source>
</evidence>
<proteinExistence type="predicted"/>
<reference evidence="2 3" key="1">
    <citation type="journal article" date="2016" name="BMC Genomics">
        <title>Comparative genomics reveals Cyclospora cayetanensis possesses coccidia-like metabolism and invasion components but unique surface antigens.</title>
        <authorList>
            <person name="Liu S."/>
            <person name="Wang L."/>
            <person name="Zheng H."/>
            <person name="Xu Z."/>
            <person name="Roellig D.M."/>
            <person name="Li N."/>
            <person name="Frace M.A."/>
            <person name="Tang K."/>
            <person name="Arrowood M.J."/>
            <person name="Moss D.M."/>
            <person name="Zhang L."/>
            <person name="Feng Y."/>
            <person name="Xiao L."/>
        </authorList>
    </citation>
    <scope>NUCLEOTIDE SEQUENCE [LARGE SCALE GENOMIC DNA]</scope>
    <source>
        <strain evidence="2 3">CHN_HEN01</strain>
    </source>
</reference>
<keyword evidence="3" id="KW-1185">Reference proteome</keyword>